<comment type="subunit">
    <text evidence="5">Homodimer; the beta-strands of each monomer intercalate to form a hydrophobic core, while the alpha-helices form wings that extend away from the core.</text>
</comment>
<evidence type="ECO:0000313" key="8">
    <source>
        <dbReference type="Proteomes" id="UP001595904"/>
    </source>
</evidence>
<keyword evidence="5" id="KW-0678">Repressor</keyword>
<dbReference type="InterPro" id="IPR003751">
    <property type="entry name" value="CsrA"/>
</dbReference>
<name>A0ABV8SVL2_9GAMM</name>
<evidence type="ECO:0000256" key="3">
    <source>
        <dbReference type="ARBA" id="ARBA00022884"/>
    </source>
</evidence>
<evidence type="ECO:0000256" key="6">
    <source>
        <dbReference type="SAM" id="MobiDB-lite"/>
    </source>
</evidence>
<dbReference type="NCBIfam" id="TIGR00202">
    <property type="entry name" value="csrA"/>
    <property type="match status" value="1"/>
</dbReference>
<protein>
    <recommendedName>
        <fullName evidence="5">Translational regulator CsrA</fullName>
    </recommendedName>
    <alternativeName>
        <fullName evidence="5">Carbon storage regulator</fullName>
    </alternativeName>
</protein>
<dbReference type="NCBIfam" id="NF002469">
    <property type="entry name" value="PRK01712.1"/>
    <property type="match status" value="1"/>
</dbReference>
<dbReference type="PANTHER" id="PTHR34984:SF1">
    <property type="entry name" value="CARBON STORAGE REGULATOR"/>
    <property type="match status" value="1"/>
</dbReference>
<dbReference type="Pfam" id="PF02599">
    <property type="entry name" value="CsrA"/>
    <property type="match status" value="1"/>
</dbReference>
<comment type="subcellular location">
    <subcellularLocation>
        <location evidence="5">Cytoplasm</location>
    </subcellularLocation>
</comment>
<evidence type="ECO:0000313" key="7">
    <source>
        <dbReference type="EMBL" id="MFC4311591.1"/>
    </source>
</evidence>
<gene>
    <name evidence="5 7" type="primary">csrA</name>
    <name evidence="7" type="ORF">ACFPN2_21005</name>
</gene>
<comment type="function">
    <text evidence="5">A key translational regulator that binds mRNA to regulate translation initiation and/or mRNA stability. Mediates global changes in gene expression, shifting from rapid growth to stress survival by linking envelope stress, the stringent response and the catabolite repression systems. Usually binds in the 5'-UTR; binding at or near the Shine-Dalgarno sequence prevents ribosome-binding, repressing translation, binding elsewhere in the 5'-UTR can activate translation and/or stabilize the mRNA. Its function is antagonized by small RNA(s).</text>
</comment>
<feature type="region of interest" description="Disordered" evidence="6">
    <location>
        <begin position="49"/>
        <end position="100"/>
    </location>
</feature>
<comment type="similarity">
    <text evidence="5">Belongs to the CsrA/RsmA family.</text>
</comment>
<proteinExistence type="inferred from homology"/>
<comment type="caution">
    <text evidence="7">The sequence shown here is derived from an EMBL/GenBank/DDBJ whole genome shotgun (WGS) entry which is preliminary data.</text>
</comment>
<keyword evidence="8" id="KW-1185">Reference proteome</keyword>
<dbReference type="InterPro" id="IPR036107">
    <property type="entry name" value="CsrA_sf"/>
</dbReference>
<dbReference type="RefSeq" id="WP_380600260.1">
    <property type="nucleotide sequence ID" value="NZ_JBHSDU010000004.1"/>
</dbReference>
<reference evidence="8" key="1">
    <citation type="journal article" date="2019" name="Int. J. Syst. Evol. Microbiol.">
        <title>The Global Catalogue of Microorganisms (GCM) 10K type strain sequencing project: providing services to taxonomists for standard genome sequencing and annotation.</title>
        <authorList>
            <consortium name="The Broad Institute Genomics Platform"/>
            <consortium name="The Broad Institute Genome Sequencing Center for Infectious Disease"/>
            <person name="Wu L."/>
            <person name="Ma J."/>
        </authorList>
    </citation>
    <scope>NUCLEOTIDE SEQUENCE [LARGE SCALE GENOMIC DNA]</scope>
    <source>
        <strain evidence="8">CGMCC 1.10759</strain>
    </source>
</reference>
<organism evidence="7 8">
    <name type="scientific">Steroidobacter flavus</name>
    <dbReference type="NCBI Taxonomy" id="1842136"/>
    <lineage>
        <taxon>Bacteria</taxon>
        <taxon>Pseudomonadati</taxon>
        <taxon>Pseudomonadota</taxon>
        <taxon>Gammaproteobacteria</taxon>
        <taxon>Steroidobacterales</taxon>
        <taxon>Steroidobacteraceae</taxon>
        <taxon>Steroidobacter</taxon>
    </lineage>
</organism>
<dbReference type="EMBL" id="JBHSDU010000004">
    <property type="protein sequence ID" value="MFC4311591.1"/>
    <property type="molecule type" value="Genomic_DNA"/>
</dbReference>
<dbReference type="HAMAP" id="MF_00167">
    <property type="entry name" value="CsrA"/>
    <property type="match status" value="1"/>
</dbReference>
<dbReference type="Gene3D" id="2.60.40.4380">
    <property type="entry name" value="Translational regulator CsrA"/>
    <property type="match status" value="1"/>
</dbReference>
<evidence type="ECO:0000256" key="2">
    <source>
        <dbReference type="ARBA" id="ARBA00022845"/>
    </source>
</evidence>
<dbReference type="Proteomes" id="UP001595904">
    <property type="component" value="Unassembled WGS sequence"/>
</dbReference>
<accession>A0ABV8SVL2</accession>
<sequence length="100" mass="11340">MLILNRRVGEAVMIFDDITVTVLSVRGTQVRLGFAADATVPIHREEVHERIQRERASSNVSTRIHRRDGERVSLRKRRERHPETDAPTGSPTGLESVVDE</sequence>
<dbReference type="PANTHER" id="PTHR34984">
    <property type="entry name" value="CARBON STORAGE REGULATOR"/>
    <property type="match status" value="1"/>
</dbReference>
<evidence type="ECO:0000256" key="4">
    <source>
        <dbReference type="ARBA" id="ARBA00023159"/>
    </source>
</evidence>
<dbReference type="SUPFAM" id="SSF117130">
    <property type="entry name" value="CsrA-like"/>
    <property type="match status" value="1"/>
</dbReference>
<keyword evidence="3 5" id="KW-0694">RNA-binding</keyword>
<evidence type="ECO:0000256" key="1">
    <source>
        <dbReference type="ARBA" id="ARBA00022490"/>
    </source>
</evidence>
<keyword evidence="1 5" id="KW-0963">Cytoplasm</keyword>
<evidence type="ECO:0000256" key="5">
    <source>
        <dbReference type="HAMAP-Rule" id="MF_00167"/>
    </source>
</evidence>
<keyword evidence="4 5" id="KW-0010">Activator</keyword>
<keyword evidence="2 5" id="KW-0810">Translation regulation</keyword>